<reference evidence="1 2" key="1">
    <citation type="submission" date="2024-02" db="EMBL/GenBank/DDBJ databases">
        <title>Rhodopirellula caenicola NBRC 110016.</title>
        <authorList>
            <person name="Ichikawa N."/>
            <person name="Katano-Makiyama Y."/>
            <person name="Hidaka K."/>
        </authorList>
    </citation>
    <scope>NUCLEOTIDE SEQUENCE [LARGE SCALE GENOMIC DNA]</scope>
    <source>
        <strain evidence="1 2">NBRC 110016</strain>
    </source>
</reference>
<keyword evidence="2" id="KW-1185">Reference proteome</keyword>
<gene>
    <name evidence="1" type="ORF">Rcae01_03493</name>
</gene>
<evidence type="ECO:0000313" key="2">
    <source>
        <dbReference type="Proteomes" id="UP001416858"/>
    </source>
</evidence>
<comment type="caution">
    <text evidence="1">The sequence shown here is derived from an EMBL/GenBank/DDBJ whole genome shotgun (WGS) entry which is preliminary data.</text>
</comment>
<accession>A0ABP9VS89</accession>
<dbReference type="Proteomes" id="UP001416858">
    <property type="component" value="Unassembled WGS sequence"/>
</dbReference>
<sequence>MPFQLNPLDGLCDLRFFLLRRGDIATDKLIVGGARHFESSAKHRDRPLIAMLVNEREPQLFSLAKNAVTFLKCRVPY</sequence>
<protein>
    <submittedName>
        <fullName evidence="1">Uncharacterized protein</fullName>
    </submittedName>
</protein>
<dbReference type="EMBL" id="BAABRO010000007">
    <property type="protein sequence ID" value="GAA5508033.1"/>
    <property type="molecule type" value="Genomic_DNA"/>
</dbReference>
<proteinExistence type="predicted"/>
<evidence type="ECO:0000313" key="1">
    <source>
        <dbReference type="EMBL" id="GAA5508033.1"/>
    </source>
</evidence>
<name>A0ABP9VS89_9BACT</name>
<organism evidence="1 2">
    <name type="scientific">Novipirellula caenicola</name>
    <dbReference type="NCBI Taxonomy" id="1536901"/>
    <lineage>
        <taxon>Bacteria</taxon>
        <taxon>Pseudomonadati</taxon>
        <taxon>Planctomycetota</taxon>
        <taxon>Planctomycetia</taxon>
        <taxon>Pirellulales</taxon>
        <taxon>Pirellulaceae</taxon>
        <taxon>Novipirellula</taxon>
    </lineage>
</organism>